<feature type="compositionally biased region" description="Basic and acidic residues" evidence="1">
    <location>
        <begin position="62"/>
        <end position="79"/>
    </location>
</feature>
<dbReference type="PANTHER" id="PTHR35440:SF1">
    <property type="entry name" value="TESTIS-EXPRESSED PROTEIN 36"/>
    <property type="match status" value="1"/>
</dbReference>
<dbReference type="CTD" id="20238536"/>
<dbReference type="GeneID" id="20238536"/>
<dbReference type="KEGG" id="lgi:LOTGIDRAFT_160937"/>
<evidence type="ECO:0000256" key="1">
    <source>
        <dbReference type="SAM" id="MobiDB-lite"/>
    </source>
</evidence>
<protein>
    <recommendedName>
        <fullName evidence="2">Domain of unknown function with conserved HDNR motif domain-containing protein</fullName>
    </recommendedName>
</protein>
<dbReference type="PANTHER" id="PTHR35440">
    <property type="entry name" value="TESTIS-EXPRESSED PROTEIN 36"/>
    <property type="match status" value="1"/>
</dbReference>
<dbReference type="HOGENOM" id="CLU_113037_0_0_1"/>
<evidence type="ECO:0000313" key="4">
    <source>
        <dbReference type="Proteomes" id="UP000030746"/>
    </source>
</evidence>
<evidence type="ECO:0000259" key="2">
    <source>
        <dbReference type="Pfam" id="PF15115"/>
    </source>
</evidence>
<reference evidence="3 4" key="1">
    <citation type="journal article" date="2013" name="Nature">
        <title>Insights into bilaterian evolution from three spiralian genomes.</title>
        <authorList>
            <person name="Simakov O."/>
            <person name="Marletaz F."/>
            <person name="Cho S.J."/>
            <person name="Edsinger-Gonzales E."/>
            <person name="Havlak P."/>
            <person name="Hellsten U."/>
            <person name="Kuo D.H."/>
            <person name="Larsson T."/>
            <person name="Lv J."/>
            <person name="Arendt D."/>
            <person name="Savage R."/>
            <person name="Osoegawa K."/>
            <person name="de Jong P."/>
            <person name="Grimwood J."/>
            <person name="Chapman J.A."/>
            <person name="Shapiro H."/>
            <person name="Aerts A."/>
            <person name="Otillar R.P."/>
            <person name="Terry A.Y."/>
            <person name="Boore J.L."/>
            <person name="Grigoriev I.V."/>
            <person name="Lindberg D.R."/>
            <person name="Seaver E.C."/>
            <person name="Weisblat D.A."/>
            <person name="Putnam N.H."/>
            <person name="Rokhsar D.S."/>
        </authorList>
    </citation>
    <scope>NUCLEOTIDE SEQUENCE [LARGE SCALE GENOMIC DNA]</scope>
</reference>
<dbReference type="OrthoDB" id="10003408at2759"/>
<name>V4ANH1_LOTGI</name>
<dbReference type="InterPro" id="IPR029369">
    <property type="entry name" value="HDNR"/>
</dbReference>
<sequence>MVKGRMCVPSNETDGLWFQHIGTEKNSLERSEATSTGRMMSAPFDSRNRNKPAPPPTPFTNKNDEDSNKFSEHDNRHLLQSDGSYFGNGKETRNLGRHLASLHKRQHLTDSYHLGHPSHRVDPPYYIDTEYRTCYMGNKTEFPPVHRRFPKLYSAPKEGRIPLDTTTSDWFQQKEPTPKTPLRVMAISQQPFLKHNPFKYSYHGTPKVYPSY</sequence>
<dbReference type="Pfam" id="PF15115">
    <property type="entry name" value="HDNR"/>
    <property type="match status" value="1"/>
</dbReference>
<accession>V4ANH1</accession>
<keyword evidence="4" id="KW-1185">Reference proteome</keyword>
<dbReference type="RefSeq" id="XP_009054358.1">
    <property type="nucleotide sequence ID" value="XM_009056110.1"/>
</dbReference>
<dbReference type="AlphaFoldDB" id="V4ANH1"/>
<organism evidence="3 4">
    <name type="scientific">Lottia gigantea</name>
    <name type="common">Giant owl limpet</name>
    <dbReference type="NCBI Taxonomy" id="225164"/>
    <lineage>
        <taxon>Eukaryota</taxon>
        <taxon>Metazoa</taxon>
        <taxon>Spiralia</taxon>
        <taxon>Lophotrochozoa</taxon>
        <taxon>Mollusca</taxon>
        <taxon>Gastropoda</taxon>
        <taxon>Patellogastropoda</taxon>
        <taxon>Lottioidea</taxon>
        <taxon>Lottiidae</taxon>
        <taxon>Lottia</taxon>
    </lineage>
</organism>
<evidence type="ECO:0000313" key="3">
    <source>
        <dbReference type="EMBL" id="ESO95171.1"/>
    </source>
</evidence>
<feature type="region of interest" description="Disordered" evidence="1">
    <location>
        <begin position="24"/>
        <end position="89"/>
    </location>
</feature>
<gene>
    <name evidence="3" type="ORF">LOTGIDRAFT_160937</name>
</gene>
<dbReference type="Proteomes" id="UP000030746">
    <property type="component" value="Unassembled WGS sequence"/>
</dbReference>
<dbReference type="EMBL" id="KB201701">
    <property type="protein sequence ID" value="ESO95171.1"/>
    <property type="molecule type" value="Genomic_DNA"/>
</dbReference>
<dbReference type="OMA" id="SWFPHIG"/>
<proteinExistence type="predicted"/>
<feature type="domain" description="Domain of unknown function with conserved HDNR motif" evidence="2">
    <location>
        <begin position="1"/>
        <end position="167"/>
    </location>
</feature>